<reference evidence="1 2" key="1">
    <citation type="journal article" date="2022" name="Nat. Plants">
        <title>Genomes of leafy and leafless Platanthera orchids illuminate the evolution of mycoheterotrophy.</title>
        <authorList>
            <person name="Li M.H."/>
            <person name="Liu K.W."/>
            <person name="Li Z."/>
            <person name="Lu H.C."/>
            <person name="Ye Q.L."/>
            <person name="Zhang D."/>
            <person name="Wang J.Y."/>
            <person name="Li Y.F."/>
            <person name="Zhong Z.M."/>
            <person name="Liu X."/>
            <person name="Yu X."/>
            <person name="Liu D.K."/>
            <person name="Tu X.D."/>
            <person name="Liu B."/>
            <person name="Hao Y."/>
            <person name="Liao X.Y."/>
            <person name="Jiang Y.T."/>
            <person name="Sun W.H."/>
            <person name="Chen J."/>
            <person name="Chen Y.Q."/>
            <person name="Ai Y."/>
            <person name="Zhai J.W."/>
            <person name="Wu S.S."/>
            <person name="Zhou Z."/>
            <person name="Hsiao Y.Y."/>
            <person name="Wu W.L."/>
            <person name="Chen Y.Y."/>
            <person name="Lin Y.F."/>
            <person name="Hsu J.L."/>
            <person name="Li C.Y."/>
            <person name="Wang Z.W."/>
            <person name="Zhao X."/>
            <person name="Zhong W.Y."/>
            <person name="Ma X.K."/>
            <person name="Ma L."/>
            <person name="Huang J."/>
            <person name="Chen G.Z."/>
            <person name="Huang M.Z."/>
            <person name="Huang L."/>
            <person name="Peng D.H."/>
            <person name="Luo Y.B."/>
            <person name="Zou S.Q."/>
            <person name="Chen S.P."/>
            <person name="Lan S."/>
            <person name="Tsai W.C."/>
            <person name="Van de Peer Y."/>
            <person name="Liu Z.J."/>
        </authorList>
    </citation>
    <scope>NUCLEOTIDE SEQUENCE [LARGE SCALE GENOMIC DNA]</scope>
    <source>
        <strain evidence="1">Lor287</strain>
    </source>
</reference>
<dbReference type="AlphaFoldDB" id="A0AAP0BUK8"/>
<name>A0AAP0BUK8_9ASPA</name>
<dbReference type="Proteomes" id="UP001418222">
    <property type="component" value="Unassembled WGS sequence"/>
</dbReference>
<protein>
    <submittedName>
        <fullName evidence="1">Uncharacterized protein</fullName>
    </submittedName>
</protein>
<accession>A0AAP0BUK8</accession>
<proteinExistence type="predicted"/>
<keyword evidence="2" id="KW-1185">Reference proteome</keyword>
<sequence>MFEDYPVFQGLSSSFSSSLLLNRRGFTETTVAVFTSNDISPASRLGSVQRINDMKRDVLMSATKAKANGIVDIVAIENEIAGDFF</sequence>
<evidence type="ECO:0000313" key="2">
    <source>
        <dbReference type="Proteomes" id="UP001418222"/>
    </source>
</evidence>
<dbReference type="EMBL" id="JBBWWQ010000004">
    <property type="protein sequence ID" value="KAK8949376.1"/>
    <property type="molecule type" value="Genomic_DNA"/>
</dbReference>
<comment type="caution">
    <text evidence="1">The sequence shown here is derived from an EMBL/GenBank/DDBJ whole genome shotgun (WGS) entry which is preliminary data.</text>
</comment>
<gene>
    <name evidence="1" type="ORF">KSP39_PZI006026</name>
</gene>
<organism evidence="1 2">
    <name type="scientific">Platanthera zijinensis</name>
    <dbReference type="NCBI Taxonomy" id="2320716"/>
    <lineage>
        <taxon>Eukaryota</taxon>
        <taxon>Viridiplantae</taxon>
        <taxon>Streptophyta</taxon>
        <taxon>Embryophyta</taxon>
        <taxon>Tracheophyta</taxon>
        <taxon>Spermatophyta</taxon>
        <taxon>Magnoliopsida</taxon>
        <taxon>Liliopsida</taxon>
        <taxon>Asparagales</taxon>
        <taxon>Orchidaceae</taxon>
        <taxon>Orchidoideae</taxon>
        <taxon>Orchideae</taxon>
        <taxon>Orchidinae</taxon>
        <taxon>Platanthera</taxon>
    </lineage>
</organism>
<evidence type="ECO:0000313" key="1">
    <source>
        <dbReference type="EMBL" id="KAK8949376.1"/>
    </source>
</evidence>